<dbReference type="Proteomes" id="UP000305546">
    <property type="component" value="Unassembled WGS sequence"/>
</dbReference>
<dbReference type="InterPro" id="IPR020095">
    <property type="entry name" value="PsdUridine_synth_TruA_C"/>
</dbReference>
<dbReference type="AlphaFoldDB" id="A0A5C4M876"/>
<proteinExistence type="inferred from homology"/>
<dbReference type="Gene3D" id="3.30.70.580">
    <property type="entry name" value="Pseudouridine synthase I, catalytic domain, N-terminal subdomain"/>
    <property type="match status" value="1"/>
</dbReference>
<sequence length="298" mass="32679">MTAGPGPRNEPAFPIGEGGLVRLRLDVSYDGTDFSGWARQPGRRTVQGLIEDALAKQPPGESVPGSVVVAGRTDAGVHATGQVVHVDVVPSCAAGRLPVDEHGIPDLVRMRHRWNRYLPGDVRVLSARVAPPGFDARFSAVRRHYRYRVSDAPWGVDPLLRRDTLGWGRSLSLEALNDASRTLLGLRDFAAFCKQREGSTTVRELQRFTWRRLDTHLVEAEVSADAFCHSMVRSLVGALLMVGDGRRPLDWPASLLRGRVRDSAVAPPHALTLVAVDYPPDEDLAIRATQTRAVRDPL</sequence>
<dbReference type="InterPro" id="IPR020103">
    <property type="entry name" value="PsdUridine_synth_cat_dom_sf"/>
</dbReference>
<dbReference type="Gene3D" id="3.30.70.660">
    <property type="entry name" value="Pseudouridine synthase I, catalytic domain, C-terminal subdomain"/>
    <property type="match status" value="1"/>
</dbReference>
<dbReference type="OrthoDB" id="9811823at2"/>
<comment type="subunit">
    <text evidence="4">Homodimer.</text>
</comment>
<dbReference type="HAMAP" id="MF_00171">
    <property type="entry name" value="TruA"/>
    <property type="match status" value="1"/>
</dbReference>
<dbReference type="FunFam" id="3.30.70.660:FF:000003">
    <property type="entry name" value="tRNA pseudouridine synthase A"/>
    <property type="match status" value="1"/>
</dbReference>
<gene>
    <name evidence="4 9" type="primary">truA</name>
    <name evidence="9" type="ORF">FG385_05555</name>
</gene>
<feature type="domain" description="Pseudouridine synthase I TruA alpha/beta" evidence="8">
    <location>
        <begin position="28"/>
        <end position="88"/>
    </location>
</feature>
<dbReference type="EMBL" id="VDFW01000003">
    <property type="protein sequence ID" value="TNC28716.1"/>
    <property type="molecule type" value="Genomic_DNA"/>
</dbReference>
<name>A0A5C4M876_9PSEU</name>
<dbReference type="CDD" id="cd02570">
    <property type="entry name" value="PseudoU_synth_EcTruA"/>
    <property type="match status" value="1"/>
</dbReference>
<organism evidence="9 10">
    <name type="scientific">Amycolatopsis alkalitolerans</name>
    <dbReference type="NCBI Taxonomy" id="2547244"/>
    <lineage>
        <taxon>Bacteria</taxon>
        <taxon>Bacillati</taxon>
        <taxon>Actinomycetota</taxon>
        <taxon>Actinomycetes</taxon>
        <taxon>Pseudonocardiales</taxon>
        <taxon>Pseudonocardiaceae</taxon>
        <taxon>Amycolatopsis</taxon>
    </lineage>
</organism>
<comment type="catalytic activity">
    <reaction evidence="4 7">
        <text>uridine(38/39/40) in tRNA = pseudouridine(38/39/40) in tRNA</text>
        <dbReference type="Rhea" id="RHEA:22376"/>
        <dbReference type="Rhea" id="RHEA-COMP:10085"/>
        <dbReference type="Rhea" id="RHEA-COMP:10087"/>
        <dbReference type="ChEBI" id="CHEBI:65314"/>
        <dbReference type="ChEBI" id="CHEBI:65315"/>
        <dbReference type="EC" id="5.4.99.12"/>
    </reaction>
</comment>
<dbReference type="PANTHER" id="PTHR11142">
    <property type="entry name" value="PSEUDOURIDYLATE SYNTHASE"/>
    <property type="match status" value="1"/>
</dbReference>
<evidence type="ECO:0000313" key="10">
    <source>
        <dbReference type="Proteomes" id="UP000305546"/>
    </source>
</evidence>
<evidence type="ECO:0000256" key="3">
    <source>
        <dbReference type="ARBA" id="ARBA00023235"/>
    </source>
</evidence>
<feature type="active site" description="Nucleophile" evidence="4 5">
    <location>
        <position position="74"/>
    </location>
</feature>
<keyword evidence="3 4" id="KW-0413">Isomerase</keyword>
<feature type="binding site" evidence="4 6">
    <location>
        <position position="145"/>
    </location>
    <ligand>
        <name>substrate</name>
    </ligand>
</feature>
<dbReference type="InterPro" id="IPR020097">
    <property type="entry name" value="PsdUridine_synth_TruA_a/b_dom"/>
</dbReference>
<comment type="similarity">
    <text evidence="1 4 7">Belongs to the tRNA pseudouridine synthase TruA family.</text>
</comment>
<evidence type="ECO:0000256" key="4">
    <source>
        <dbReference type="HAMAP-Rule" id="MF_00171"/>
    </source>
</evidence>
<evidence type="ECO:0000256" key="6">
    <source>
        <dbReference type="PIRSR" id="PIRSR001430-2"/>
    </source>
</evidence>
<keyword evidence="10" id="KW-1185">Reference proteome</keyword>
<reference evidence="9 10" key="1">
    <citation type="submission" date="2019-06" db="EMBL/GenBank/DDBJ databases">
        <title>Amycolatopsis alkalitolerans sp. nov., isolated from Gastrodia elata Blume.</title>
        <authorList>
            <person name="Narsing Rao M.P."/>
            <person name="Li W.J."/>
        </authorList>
    </citation>
    <scope>NUCLEOTIDE SEQUENCE [LARGE SCALE GENOMIC DNA]</scope>
    <source>
        <strain evidence="9 10">SYSUP0005</strain>
    </source>
</reference>
<keyword evidence="2 4" id="KW-0819">tRNA processing</keyword>
<evidence type="ECO:0000313" key="9">
    <source>
        <dbReference type="EMBL" id="TNC28716.1"/>
    </source>
</evidence>
<dbReference type="SUPFAM" id="SSF55120">
    <property type="entry name" value="Pseudouridine synthase"/>
    <property type="match status" value="1"/>
</dbReference>
<dbReference type="InterPro" id="IPR020094">
    <property type="entry name" value="TruA/RsuA/RluB/E/F_N"/>
</dbReference>
<evidence type="ECO:0000256" key="5">
    <source>
        <dbReference type="PIRSR" id="PIRSR001430-1"/>
    </source>
</evidence>
<dbReference type="PIRSF" id="PIRSF001430">
    <property type="entry name" value="tRNA_psdUrid_synth"/>
    <property type="match status" value="1"/>
</dbReference>
<dbReference type="GO" id="GO:0003723">
    <property type="term" value="F:RNA binding"/>
    <property type="evidence" value="ECO:0007669"/>
    <property type="project" value="InterPro"/>
</dbReference>
<dbReference type="NCBIfam" id="TIGR00071">
    <property type="entry name" value="hisT_truA"/>
    <property type="match status" value="1"/>
</dbReference>
<comment type="caution">
    <text evidence="9">The sequence shown here is derived from an EMBL/GenBank/DDBJ whole genome shotgun (WGS) entry which is preliminary data.</text>
</comment>
<dbReference type="PANTHER" id="PTHR11142:SF0">
    <property type="entry name" value="TRNA PSEUDOURIDINE SYNTHASE-LIKE 1"/>
    <property type="match status" value="1"/>
</dbReference>
<protein>
    <recommendedName>
        <fullName evidence="4">tRNA pseudouridine synthase A</fullName>
        <ecNumber evidence="4">5.4.99.12</ecNumber>
    </recommendedName>
    <alternativeName>
        <fullName evidence="4">tRNA pseudouridine(38-40) synthase</fullName>
    </alternativeName>
    <alternativeName>
        <fullName evidence="4">tRNA pseudouridylate synthase I</fullName>
    </alternativeName>
    <alternativeName>
        <fullName evidence="4">tRNA-uridine isomerase I</fullName>
    </alternativeName>
</protein>
<dbReference type="InterPro" id="IPR001406">
    <property type="entry name" value="PsdUridine_synth_TruA"/>
</dbReference>
<evidence type="ECO:0000256" key="1">
    <source>
        <dbReference type="ARBA" id="ARBA00009375"/>
    </source>
</evidence>
<comment type="caution">
    <text evidence="4">Lacks conserved residue(s) required for the propagation of feature annotation.</text>
</comment>
<dbReference type="GO" id="GO:0031119">
    <property type="term" value="P:tRNA pseudouridine synthesis"/>
    <property type="evidence" value="ECO:0007669"/>
    <property type="project" value="UniProtKB-UniRule"/>
</dbReference>
<evidence type="ECO:0000259" key="8">
    <source>
        <dbReference type="Pfam" id="PF01416"/>
    </source>
</evidence>
<evidence type="ECO:0000256" key="7">
    <source>
        <dbReference type="RuleBase" id="RU003792"/>
    </source>
</evidence>
<dbReference type="GO" id="GO:0160147">
    <property type="term" value="F:tRNA pseudouridine(38-40) synthase activity"/>
    <property type="evidence" value="ECO:0007669"/>
    <property type="project" value="UniProtKB-EC"/>
</dbReference>
<dbReference type="EC" id="5.4.99.12" evidence="4"/>
<comment type="function">
    <text evidence="4">Formation of pseudouridine at positions 38, 39 and 40 in the anticodon stem and loop of transfer RNAs.</text>
</comment>
<dbReference type="Pfam" id="PF01416">
    <property type="entry name" value="PseudoU_synth_1"/>
    <property type="match status" value="2"/>
</dbReference>
<evidence type="ECO:0000256" key="2">
    <source>
        <dbReference type="ARBA" id="ARBA00022694"/>
    </source>
</evidence>
<feature type="domain" description="Pseudouridine synthase I TruA alpha/beta" evidence="8">
    <location>
        <begin position="179"/>
        <end position="279"/>
    </location>
</feature>
<accession>A0A5C4M876</accession>